<dbReference type="EMBL" id="REGN01006099">
    <property type="protein sequence ID" value="RNA10851.1"/>
    <property type="molecule type" value="Genomic_DNA"/>
</dbReference>
<dbReference type="OrthoDB" id="10449144at2759"/>
<sequence length="190" mass="21896">MSSLEPRNEKDLIAVKAGINVKYPGLSEYRHKIGNVSSDSLVTSSQINHSIRDDLIQAHRLREQKFQDKASFESTGYSEYGKRYNKPIDTESYKRIPVTRKDFYNNNYFDNLPKYVEKSEYATSFSSAEPIAYSKTAEFTINPSQDVLSAGGGRPLARKIDQDPKIGISQTKHDHQWPKLEKRELFEWIK</sequence>
<evidence type="ECO:0000313" key="1">
    <source>
        <dbReference type="EMBL" id="RNA10851.1"/>
    </source>
</evidence>
<name>A0A3M7QIK0_BRAPC</name>
<evidence type="ECO:0000313" key="2">
    <source>
        <dbReference type="Proteomes" id="UP000276133"/>
    </source>
</evidence>
<dbReference type="AlphaFoldDB" id="A0A3M7QIK0"/>
<organism evidence="1 2">
    <name type="scientific">Brachionus plicatilis</name>
    <name type="common">Marine rotifer</name>
    <name type="synonym">Brachionus muelleri</name>
    <dbReference type="NCBI Taxonomy" id="10195"/>
    <lineage>
        <taxon>Eukaryota</taxon>
        <taxon>Metazoa</taxon>
        <taxon>Spiralia</taxon>
        <taxon>Gnathifera</taxon>
        <taxon>Rotifera</taxon>
        <taxon>Eurotatoria</taxon>
        <taxon>Monogononta</taxon>
        <taxon>Pseudotrocha</taxon>
        <taxon>Ploima</taxon>
        <taxon>Brachionidae</taxon>
        <taxon>Brachionus</taxon>
    </lineage>
</organism>
<keyword evidence="2" id="KW-1185">Reference proteome</keyword>
<protein>
    <submittedName>
        <fullName evidence="1">Uncharacterized protein</fullName>
    </submittedName>
</protein>
<dbReference type="Proteomes" id="UP000276133">
    <property type="component" value="Unassembled WGS sequence"/>
</dbReference>
<comment type="caution">
    <text evidence="1">The sequence shown here is derived from an EMBL/GenBank/DDBJ whole genome shotgun (WGS) entry which is preliminary data.</text>
</comment>
<proteinExistence type="predicted"/>
<gene>
    <name evidence="1" type="ORF">BpHYR1_053423</name>
</gene>
<reference evidence="1 2" key="1">
    <citation type="journal article" date="2018" name="Sci. Rep.">
        <title>Genomic signatures of local adaptation to the degree of environmental predictability in rotifers.</title>
        <authorList>
            <person name="Franch-Gras L."/>
            <person name="Hahn C."/>
            <person name="Garcia-Roger E.M."/>
            <person name="Carmona M.J."/>
            <person name="Serra M."/>
            <person name="Gomez A."/>
        </authorList>
    </citation>
    <scope>NUCLEOTIDE SEQUENCE [LARGE SCALE GENOMIC DNA]</scope>
    <source>
        <strain evidence="1">HYR1</strain>
    </source>
</reference>
<accession>A0A3M7QIK0</accession>